<dbReference type="Pfam" id="PF00071">
    <property type="entry name" value="Ras"/>
    <property type="match status" value="1"/>
</dbReference>
<dbReference type="InterPro" id="IPR027417">
    <property type="entry name" value="P-loop_NTPase"/>
</dbReference>
<dbReference type="GO" id="GO:0005886">
    <property type="term" value="C:plasma membrane"/>
    <property type="evidence" value="ECO:0007669"/>
    <property type="project" value="TreeGrafter"/>
</dbReference>
<comment type="similarity">
    <text evidence="1">Belongs to the small GTPase superfamily. RGK family.</text>
</comment>
<dbReference type="SMART" id="SM00173">
    <property type="entry name" value="RAS"/>
    <property type="match status" value="1"/>
</dbReference>
<dbReference type="GO" id="GO:0003924">
    <property type="term" value="F:GTPase activity"/>
    <property type="evidence" value="ECO:0007669"/>
    <property type="project" value="InterPro"/>
</dbReference>
<keyword evidence="2" id="KW-0597">Phosphoprotein</keyword>
<dbReference type="AlphaFoldDB" id="A0AAD9JPP3"/>
<dbReference type="PROSITE" id="PS51421">
    <property type="entry name" value="RAS"/>
    <property type="match status" value="1"/>
</dbReference>
<dbReference type="Proteomes" id="UP001208570">
    <property type="component" value="Unassembled WGS sequence"/>
</dbReference>
<reference evidence="3" key="1">
    <citation type="journal article" date="2023" name="Mol. Biol. Evol.">
        <title>Third-Generation Sequencing Reveals the Adaptive Role of the Epigenome in Three Deep-Sea Polychaetes.</title>
        <authorList>
            <person name="Perez M."/>
            <person name="Aroh O."/>
            <person name="Sun Y."/>
            <person name="Lan Y."/>
            <person name="Juniper S.K."/>
            <person name="Young C.R."/>
            <person name="Angers B."/>
            <person name="Qian P.Y."/>
        </authorList>
    </citation>
    <scope>NUCLEOTIDE SEQUENCE</scope>
    <source>
        <strain evidence="3">P08H-3</strain>
    </source>
</reference>
<protein>
    <submittedName>
        <fullName evidence="3">Uncharacterized protein</fullName>
    </submittedName>
</protein>
<evidence type="ECO:0000256" key="2">
    <source>
        <dbReference type="ARBA" id="ARBA00022553"/>
    </source>
</evidence>
<proteinExistence type="inferred from homology"/>
<comment type="caution">
    <text evidence="3">The sequence shown here is derived from an EMBL/GenBank/DDBJ whole genome shotgun (WGS) entry which is preliminary data.</text>
</comment>
<evidence type="ECO:0000313" key="3">
    <source>
        <dbReference type="EMBL" id="KAK2156320.1"/>
    </source>
</evidence>
<dbReference type="PANTHER" id="PTHR45775">
    <property type="entry name" value="RAD, GEM/KIR FAMILY MEMBER 2, ISOFORM C"/>
    <property type="match status" value="1"/>
</dbReference>
<sequence>MEAVHVGYAQKRKQIKKYHLTPQLVVNKTYDGVECTVPVLLDGEESIVEFIDLPYTGVSSNILIWFILGRSFTKAVDLLSDIRRDDRLSSAILVLVANKTDLVRSRLVGEQEAKAAAQTYDCKYIEVSAILNHRVDELLVGVVKQLRHKPERDKKRKRKSAMMRMESGDTGCLSHCRQSALSVLFGAPLKFLSKSSDNLLSI</sequence>
<dbReference type="GO" id="GO:0005525">
    <property type="term" value="F:GTP binding"/>
    <property type="evidence" value="ECO:0007669"/>
    <property type="project" value="InterPro"/>
</dbReference>
<dbReference type="PANTHER" id="PTHR45775:SF6">
    <property type="entry name" value="RAD, GEM_KIR FAMILY MEMBER 2, ISOFORM C"/>
    <property type="match status" value="1"/>
</dbReference>
<evidence type="ECO:0000256" key="1">
    <source>
        <dbReference type="ARBA" id="ARBA00008846"/>
    </source>
</evidence>
<dbReference type="InterPro" id="IPR051641">
    <property type="entry name" value="RGK_GTP-binding_reg"/>
</dbReference>
<name>A0AAD9JPP3_9ANNE</name>
<dbReference type="SUPFAM" id="SSF52540">
    <property type="entry name" value="P-loop containing nucleoside triphosphate hydrolases"/>
    <property type="match status" value="1"/>
</dbReference>
<dbReference type="InterPro" id="IPR001806">
    <property type="entry name" value="Small_GTPase"/>
</dbReference>
<dbReference type="EMBL" id="JAODUP010000216">
    <property type="protein sequence ID" value="KAK2156320.1"/>
    <property type="molecule type" value="Genomic_DNA"/>
</dbReference>
<evidence type="ECO:0000313" key="4">
    <source>
        <dbReference type="Proteomes" id="UP001208570"/>
    </source>
</evidence>
<dbReference type="Gene3D" id="3.40.50.300">
    <property type="entry name" value="P-loop containing nucleotide triphosphate hydrolases"/>
    <property type="match status" value="1"/>
</dbReference>
<keyword evidence="4" id="KW-1185">Reference proteome</keyword>
<organism evidence="3 4">
    <name type="scientific">Paralvinella palmiformis</name>
    <dbReference type="NCBI Taxonomy" id="53620"/>
    <lineage>
        <taxon>Eukaryota</taxon>
        <taxon>Metazoa</taxon>
        <taxon>Spiralia</taxon>
        <taxon>Lophotrochozoa</taxon>
        <taxon>Annelida</taxon>
        <taxon>Polychaeta</taxon>
        <taxon>Sedentaria</taxon>
        <taxon>Canalipalpata</taxon>
        <taxon>Terebellida</taxon>
        <taxon>Terebelliformia</taxon>
        <taxon>Alvinellidae</taxon>
        <taxon>Paralvinella</taxon>
    </lineage>
</organism>
<dbReference type="GO" id="GO:0005246">
    <property type="term" value="F:calcium channel regulator activity"/>
    <property type="evidence" value="ECO:0007669"/>
    <property type="project" value="TreeGrafter"/>
</dbReference>
<accession>A0AAD9JPP3</accession>
<gene>
    <name evidence="3" type="ORF">LSH36_216g02007</name>
</gene>